<evidence type="ECO:0000259" key="3">
    <source>
        <dbReference type="Pfam" id="PF05175"/>
    </source>
</evidence>
<dbReference type="AlphaFoldDB" id="A0A1L3GHH1"/>
<dbReference type="InterPro" id="IPR050210">
    <property type="entry name" value="tRNA_Adenine-N(6)_MTase"/>
</dbReference>
<organism evidence="4 5">
    <name type="scientific">Syntrophotalea acetylenica</name>
    <name type="common">Pelobacter acetylenicus</name>
    <dbReference type="NCBI Taxonomy" id="29542"/>
    <lineage>
        <taxon>Bacteria</taxon>
        <taxon>Pseudomonadati</taxon>
        <taxon>Thermodesulfobacteriota</taxon>
        <taxon>Desulfuromonadia</taxon>
        <taxon>Desulfuromonadales</taxon>
        <taxon>Syntrophotaleaceae</taxon>
        <taxon>Syntrophotalea</taxon>
    </lineage>
</organism>
<dbReference type="PROSITE" id="PS00092">
    <property type="entry name" value="N6_MTASE"/>
    <property type="match status" value="1"/>
</dbReference>
<dbReference type="PANTHER" id="PTHR47739">
    <property type="entry name" value="TRNA1(VAL) (ADENINE(37)-N6)-METHYLTRANSFERASE"/>
    <property type="match status" value="1"/>
</dbReference>
<dbReference type="Gene3D" id="3.40.50.150">
    <property type="entry name" value="Vaccinia Virus protein VP39"/>
    <property type="match status" value="1"/>
</dbReference>
<dbReference type="GO" id="GO:0008757">
    <property type="term" value="F:S-adenosylmethionine-dependent methyltransferase activity"/>
    <property type="evidence" value="ECO:0007669"/>
    <property type="project" value="UniProtKB-ARBA"/>
</dbReference>
<evidence type="ECO:0000313" key="4">
    <source>
        <dbReference type="EMBL" id="APG25339.1"/>
    </source>
</evidence>
<dbReference type="GO" id="GO:0003676">
    <property type="term" value="F:nucleic acid binding"/>
    <property type="evidence" value="ECO:0007669"/>
    <property type="project" value="InterPro"/>
</dbReference>
<gene>
    <name evidence="4" type="ORF">A7E75_10155</name>
</gene>
<dbReference type="RefSeq" id="WP_072287190.1">
    <property type="nucleotide sequence ID" value="NZ_CP015455.1"/>
</dbReference>
<dbReference type="KEGG" id="pace:A6070_04160"/>
<dbReference type="Pfam" id="PF05175">
    <property type="entry name" value="MTS"/>
    <property type="match status" value="1"/>
</dbReference>
<keyword evidence="2" id="KW-0949">S-adenosyl-L-methionine</keyword>
<keyword evidence="1" id="KW-0489">Methyltransferase</keyword>
<accession>A0A1L3GHH1</accession>
<evidence type="ECO:0000313" key="5">
    <source>
        <dbReference type="Proteomes" id="UP000182264"/>
    </source>
</evidence>
<dbReference type="PANTHER" id="PTHR47739:SF1">
    <property type="entry name" value="TRNA1(VAL) (ADENINE(37)-N6)-METHYLTRANSFERASE"/>
    <property type="match status" value="1"/>
</dbReference>
<dbReference type="EMBL" id="CP015518">
    <property type="protein sequence ID" value="APG25339.1"/>
    <property type="molecule type" value="Genomic_DNA"/>
</dbReference>
<dbReference type="Proteomes" id="UP000182264">
    <property type="component" value="Chromosome"/>
</dbReference>
<dbReference type="InterPro" id="IPR029063">
    <property type="entry name" value="SAM-dependent_MTases_sf"/>
</dbReference>
<dbReference type="InterPro" id="IPR007848">
    <property type="entry name" value="Small_mtfrase_dom"/>
</dbReference>
<dbReference type="OrthoDB" id="5489421at2"/>
<proteinExistence type="predicted"/>
<sequence length="247" mass="26785">MAADPLLRPGETLDDLRLGGLRIIQKKDGYRFSLDPVLLCAFAHIRPAASVCDLGSGSGVIPLILARTSPAAQIVGLEIQQQLAERAARSVLLNRLQDRVEVLHQDVRQVQARMRAGSFDVVLANPPYRRPCSGRIAPRDERARARHELDGALADFLAAGAYLLGSGGRFFLVHLAERLVDLLGEMRCVGLEPKRLRCVHSRAGEAARLVLVEGRRDGAAGLAVLPPLFIYEGSGYSAEVMAMYGEG</sequence>
<protein>
    <recommendedName>
        <fullName evidence="3">Methyltransferase small domain-containing protein</fullName>
    </recommendedName>
</protein>
<keyword evidence="5" id="KW-1185">Reference proteome</keyword>
<dbReference type="GO" id="GO:0008170">
    <property type="term" value="F:N-methyltransferase activity"/>
    <property type="evidence" value="ECO:0007669"/>
    <property type="project" value="UniProtKB-ARBA"/>
</dbReference>
<feature type="domain" description="Methyltransferase small" evidence="3">
    <location>
        <begin position="47"/>
        <end position="131"/>
    </location>
</feature>
<name>A0A1L3GHH1_SYNAC</name>
<evidence type="ECO:0000256" key="2">
    <source>
        <dbReference type="ARBA" id="ARBA00022691"/>
    </source>
</evidence>
<dbReference type="GO" id="GO:0032259">
    <property type="term" value="P:methylation"/>
    <property type="evidence" value="ECO:0007669"/>
    <property type="project" value="UniProtKB-KW"/>
</dbReference>
<dbReference type="CDD" id="cd02440">
    <property type="entry name" value="AdoMet_MTases"/>
    <property type="match status" value="1"/>
</dbReference>
<dbReference type="InterPro" id="IPR002052">
    <property type="entry name" value="DNA_methylase_N6_adenine_CS"/>
</dbReference>
<keyword evidence="1" id="KW-0808">Transferase</keyword>
<evidence type="ECO:0000256" key="1">
    <source>
        <dbReference type="ARBA" id="ARBA00022603"/>
    </source>
</evidence>
<reference evidence="4 5" key="1">
    <citation type="journal article" date="2017" name="Genome Announc.">
        <title>Complete Genome Sequences of Two Acetylene-Fermenting Pelobacter acetylenicus Strains.</title>
        <authorList>
            <person name="Sutton J.M."/>
            <person name="Baesman S.M."/>
            <person name="Fierst J.L."/>
            <person name="Poret-Peterson A.T."/>
            <person name="Oremland R.S."/>
            <person name="Dunlap D.S."/>
            <person name="Akob D.M."/>
        </authorList>
    </citation>
    <scope>NUCLEOTIDE SEQUENCE [LARGE SCALE GENOMIC DNA]</scope>
    <source>
        <strain evidence="4 5">DSM 3247</strain>
    </source>
</reference>
<dbReference type="SUPFAM" id="SSF53335">
    <property type="entry name" value="S-adenosyl-L-methionine-dependent methyltransferases"/>
    <property type="match status" value="1"/>
</dbReference>
<dbReference type="STRING" id="29542.A6070_04160"/>